<dbReference type="EMBL" id="JAGGLB010000018">
    <property type="protein sequence ID" value="MBP1993291.1"/>
    <property type="molecule type" value="Genomic_DNA"/>
</dbReference>
<name>A0ABS4J0E5_9BACL</name>
<dbReference type="RefSeq" id="WP_209975026.1">
    <property type="nucleotide sequence ID" value="NZ_JAGGLB010000018.1"/>
</dbReference>
<dbReference type="Pfam" id="PF20092">
    <property type="entry name" value="DUF6483"/>
    <property type="match status" value="1"/>
</dbReference>
<proteinExistence type="predicted"/>
<keyword evidence="2" id="KW-1185">Reference proteome</keyword>
<accession>A0ABS4J0E5</accession>
<gene>
    <name evidence="1" type="ORF">J2Z66_004912</name>
</gene>
<evidence type="ECO:0000313" key="1">
    <source>
        <dbReference type="EMBL" id="MBP1993291.1"/>
    </source>
</evidence>
<organism evidence="1 2">
    <name type="scientific">Paenibacillus eucommiae</name>
    <dbReference type="NCBI Taxonomy" id="1355755"/>
    <lineage>
        <taxon>Bacteria</taxon>
        <taxon>Bacillati</taxon>
        <taxon>Bacillota</taxon>
        <taxon>Bacilli</taxon>
        <taxon>Bacillales</taxon>
        <taxon>Paenibacillaceae</taxon>
        <taxon>Paenibacillus</taxon>
    </lineage>
</organism>
<protein>
    <submittedName>
        <fullName evidence="1">Uncharacterized protein YeaO (DUF488 family)</fullName>
    </submittedName>
</protein>
<dbReference type="InterPro" id="IPR045507">
    <property type="entry name" value="DUF6483"/>
</dbReference>
<comment type="caution">
    <text evidence="1">The sequence shown here is derived from an EMBL/GenBank/DDBJ whole genome shotgun (WGS) entry which is preliminary data.</text>
</comment>
<evidence type="ECO:0000313" key="2">
    <source>
        <dbReference type="Proteomes" id="UP001519287"/>
    </source>
</evidence>
<dbReference type="Proteomes" id="UP001519287">
    <property type="component" value="Unassembled WGS sequence"/>
</dbReference>
<sequence>MFQRDYFMRQIGQLTLALHRVLFHKEHKQFEEAQRLVDEAARHILGLNMKSLRALSIKDILNLLTYNEVTDTAKAVVLADLLKEEGELYAAAGETEEAYDSRVKALELMLTLNIDYREDNPVLKEELQPRLEELLGSLGKQDLPTRVKQQLLVFYEEKGAFAKVEDVFFHLLEDEPERAATRKQAVSFYERLLEKDELSLKRGNFSRAEANEGLKLLRQD</sequence>
<reference evidence="1 2" key="1">
    <citation type="submission" date="2021-03" db="EMBL/GenBank/DDBJ databases">
        <title>Genomic Encyclopedia of Type Strains, Phase IV (KMG-IV): sequencing the most valuable type-strain genomes for metagenomic binning, comparative biology and taxonomic classification.</title>
        <authorList>
            <person name="Goeker M."/>
        </authorList>
    </citation>
    <scope>NUCLEOTIDE SEQUENCE [LARGE SCALE GENOMIC DNA]</scope>
    <source>
        <strain evidence="1 2">DSM 26048</strain>
    </source>
</reference>